<dbReference type="Gene3D" id="1.20.144.10">
    <property type="entry name" value="Phosphatidic acid phosphatase type 2/haloperoxidase"/>
    <property type="match status" value="1"/>
</dbReference>
<dbReference type="Proteomes" id="UP000015105">
    <property type="component" value="Chromosome 1D"/>
</dbReference>
<evidence type="ECO:0000256" key="7">
    <source>
        <dbReference type="SAM" id="Phobius"/>
    </source>
</evidence>
<dbReference type="Pfam" id="PF01569">
    <property type="entry name" value="PAP2"/>
    <property type="match status" value="1"/>
</dbReference>
<evidence type="ECO:0000259" key="8">
    <source>
        <dbReference type="SMART" id="SM00014"/>
    </source>
</evidence>
<dbReference type="AlphaFoldDB" id="A0A452ZS51"/>
<name>A0A452ZS51_AEGTS</name>
<feature type="compositionally biased region" description="Basic and acidic residues" evidence="6">
    <location>
        <begin position="103"/>
        <end position="115"/>
    </location>
</feature>
<reference evidence="10" key="1">
    <citation type="journal article" date="2014" name="Science">
        <title>Ancient hybridizations among the ancestral genomes of bread wheat.</title>
        <authorList>
            <consortium name="International Wheat Genome Sequencing Consortium,"/>
            <person name="Marcussen T."/>
            <person name="Sandve S.R."/>
            <person name="Heier L."/>
            <person name="Spannagl M."/>
            <person name="Pfeifer M."/>
            <person name="Jakobsen K.S."/>
            <person name="Wulff B.B."/>
            <person name="Steuernagel B."/>
            <person name="Mayer K.F."/>
            <person name="Olsen O.A."/>
        </authorList>
    </citation>
    <scope>NUCLEOTIDE SEQUENCE [LARGE SCALE GENOMIC DNA]</scope>
    <source>
        <strain evidence="10">cv. AL8/78</strain>
    </source>
</reference>
<dbReference type="PANTHER" id="PTHR10165:SF163">
    <property type="entry name" value="OS05G0549900 PROTEIN"/>
    <property type="match status" value="1"/>
</dbReference>
<evidence type="ECO:0000256" key="1">
    <source>
        <dbReference type="ARBA" id="ARBA00004141"/>
    </source>
</evidence>
<feature type="domain" description="Phosphatidic acid phosphatase type 2/haloperoxidase" evidence="8">
    <location>
        <begin position="145"/>
        <end position="283"/>
    </location>
</feature>
<reference evidence="9" key="5">
    <citation type="journal article" date="2021" name="G3 (Bethesda)">
        <title>Aegilops tauschii genome assembly Aet v5.0 features greater sequence contiguity and improved annotation.</title>
        <authorList>
            <person name="Wang L."/>
            <person name="Zhu T."/>
            <person name="Rodriguez J.C."/>
            <person name="Deal K.R."/>
            <person name="Dubcovsky J."/>
            <person name="McGuire P.E."/>
            <person name="Lux T."/>
            <person name="Spannagl M."/>
            <person name="Mayer K.F.X."/>
            <person name="Baldrich P."/>
            <person name="Meyers B.C."/>
            <person name="Huo N."/>
            <person name="Gu Y.Q."/>
            <person name="Zhou H."/>
            <person name="Devos K.M."/>
            <person name="Bennetzen J.L."/>
            <person name="Unver T."/>
            <person name="Budak H."/>
            <person name="Gulick P.J."/>
            <person name="Galiba G."/>
            <person name="Kalapos B."/>
            <person name="Nelson D.R."/>
            <person name="Li P."/>
            <person name="You F.M."/>
            <person name="Luo M.C."/>
            <person name="Dvorak J."/>
        </authorList>
    </citation>
    <scope>NUCLEOTIDE SEQUENCE [LARGE SCALE GENOMIC DNA]</scope>
    <source>
        <strain evidence="9">cv. AL8/78</strain>
    </source>
</reference>
<comment type="similarity">
    <text evidence="2">Belongs to the PA-phosphatase related phosphoesterase family.</text>
</comment>
<organism evidence="9 10">
    <name type="scientific">Aegilops tauschii subsp. strangulata</name>
    <name type="common">Goatgrass</name>
    <dbReference type="NCBI Taxonomy" id="200361"/>
    <lineage>
        <taxon>Eukaryota</taxon>
        <taxon>Viridiplantae</taxon>
        <taxon>Streptophyta</taxon>
        <taxon>Embryophyta</taxon>
        <taxon>Tracheophyta</taxon>
        <taxon>Spermatophyta</taxon>
        <taxon>Magnoliopsida</taxon>
        <taxon>Liliopsida</taxon>
        <taxon>Poales</taxon>
        <taxon>Poaceae</taxon>
        <taxon>BOP clade</taxon>
        <taxon>Pooideae</taxon>
        <taxon>Triticodae</taxon>
        <taxon>Triticeae</taxon>
        <taxon>Triticinae</taxon>
        <taxon>Aegilops</taxon>
    </lineage>
</organism>
<feature type="transmembrane region" description="Helical" evidence="7">
    <location>
        <begin position="268"/>
        <end position="287"/>
    </location>
</feature>
<evidence type="ECO:0000313" key="10">
    <source>
        <dbReference type="Proteomes" id="UP000015105"/>
    </source>
</evidence>
<dbReference type="PANTHER" id="PTHR10165">
    <property type="entry name" value="LIPID PHOSPHATE PHOSPHATASE"/>
    <property type="match status" value="1"/>
</dbReference>
<feature type="region of interest" description="Disordered" evidence="6">
    <location>
        <begin position="300"/>
        <end position="323"/>
    </location>
</feature>
<dbReference type="InterPro" id="IPR043216">
    <property type="entry name" value="PAP-like"/>
</dbReference>
<feature type="transmembrane region" description="Helical" evidence="7">
    <location>
        <begin position="237"/>
        <end position="256"/>
    </location>
</feature>
<evidence type="ECO:0000256" key="3">
    <source>
        <dbReference type="ARBA" id="ARBA00022692"/>
    </source>
</evidence>
<comment type="subcellular location">
    <subcellularLocation>
        <location evidence="1">Membrane</location>
        <topology evidence="1">Multi-pass membrane protein</topology>
    </subcellularLocation>
</comment>
<evidence type="ECO:0000313" key="9">
    <source>
        <dbReference type="EnsemblPlants" id="AET1Gv20898600.11"/>
    </source>
</evidence>
<protein>
    <recommendedName>
        <fullName evidence="8">Phosphatidic acid phosphatase type 2/haloperoxidase domain-containing protein</fullName>
    </recommendedName>
</protein>
<feature type="compositionally biased region" description="Polar residues" evidence="6">
    <location>
        <begin position="307"/>
        <end position="321"/>
    </location>
</feature>
<evidence type="ECO:0000256" key="5">
    <source>
        <dbReference type="ARBA" id="ARBA00023136"/>
    </source>
</evidence>
<evidence type="ECO:0000256" key="6">
    <source>
        <dbReference type="SAM" id="MobiDB-lite"/>
    </source>
</evidence>
<dbReference type="GO" id="GO:0006644">
    <property type="term" value="P:phospholipid metabolic process"/>
    <property type="evidence" value="ECO:0007669"/>
    <property type="project" value="InterPro"/>
</dbReference>
<dbReference type="CDD" id="cd03390">
    <property type="entry name" value="PAP2_containing_1_like"/>
    <property type="match status" value="1"/>
</dbReference>
<dbReference type="InterPro" id="IPR000326">
    <property type="entry name" value="PAP2/HPO"/>
</dbReference>
<evidence type="ECO:0000256" key="4">
    <source>
        <dbReference type="ARBA" id="ARBA00022989"/>
    </source>
</evidence>
<keyword evidence="4 7" id="KW-1133">Transmembrane helix</keyword>
<reference evidence="10" key="2">
    <citation type="journal article" date="2017" name="Nat. Plants">
        <title>The Aegilops tauschii genome reveals multiple impacts of transposons.</title>
        <authorList>
            <person name="Zhao G."/>
            <person name="Zou C."/>
            <person name="Li K."/>
            <person name="Wang K."/>
            <person name="Li T."/>
            <person name="Gao L."/>
            <person name="Zhang X."/>
            <person name="Wang H."/>
            <person name="Yang Z."/>
            <person name="Liu X."/>
            <person name="Jiang W."/>
            <person name="Mao L."/>
            <person name="Kong X."/>
            <person name="Jiao Y."/>
            <person name="Jia J."/>
        </authorList>
    </citation>
    <scope>NUCLEOTIDE SEQUENCE [LARGE SCALE GENOMIC DNA]</scope>
    <source>
        <strain evidence="10">cv. AL8/78</strain>
    </source>
</reference>
<feature type="compositionally biased region" description="Low complexity" evidence="6">
    <location>
        <begin position="21"/>
        <end position="35"/>
    </location>
</feature>
<feature type="compositionally biased region" description="Basic residues" evidence="6">
    <location>
        <begin position="72"/>
        <end position="82"/>
    </location>
</feature>
<dbReference type="GO" id="GO:0016020">
    <property type="term" value="C:membrane"/>
    <property type="evidence" value="ECO:0007669"/>
    <property type="project" value="UniProtKB-SubCell"/>
</dbReference>
<reference evidence="9" key="3">
    <citation type="journal article" date="2017" name="Nature">
        <title>Genome sequence of the progenitor of the wheat D genome Aegilops tauschii.</title>
        <authorList>
            <person name="Luo M.C."/>
            <person name="Gu Y.Q."/>
            <person name="Puiu D."/>
            <person name="Wang H."/>
            <person name="Twardziok S.O."/>
            <person name="Deal K.R."/>
            <person name="Huo N."/>
            <person name="Zhu T."/>
            <person name="Wang L."/>
            <person name="Wang Y."/>
            <person name="McGuire P.E."/>
            <person name="Liu S."/>
            <person name="Long H."/>
            <person name="Ramasamy R.K."/>
            <person name="Rodriguez J.C."/>
            <person name="Van S.L."/>
            <person name="Yuan L."/>
            <person name="Wang Z."/>
            <person name="Xia Z."/>
            <person name="Xiao L."/>
            <person name="Anderson O.D."/>
            <person name="Ouyang S."/>
            <person name="Liang Y."/>
            <person name="Zimin A.V."/>
            <person name="Pertea G."/>
            <person name="Qi P."/>
            <person name="Bennetzen J.L."/>
            <person name="Dai X."/>
            <person name="Dawson M.W."/>
            <person name="Muller H.G."/>
            <person name="Kugler K."/>
            <person name="Rivarola-Duarte L."/>
            <person name="Spannagl M."/>
            <person name="Mayer K.F.X."/>
            <person name="Lu F.H."/>
            <person name="Bevan M.W."/>
            <person name="Leroy P."/>
            <person name="Li P."/>
            <person name="You F.M."/>
            <person name="Sun Q."/>
            <person name="Liu Z."/>
            <person name="Lyons E."/>
            <person name="Wicker T."/>
            <person name="Salzberg S.L."/>
            <person name="Devos K.M."/>
            <person name="Dvorak J."/>
        </authorList>
    </citation>
    <scope>NUCLEOTIDE SEQUENCE [LARGE SCALE GENOMIC DNA]</scope>
    <source>
        <strain evidence="9">cv. AL8/78</strain>
    </source>
</reference>
<evidence type="ECO:0000256" key="2">
    <source>
        <dbReference type="ARBA" id="ARBA00008816"/>
    </source>
</evidence>
<dbReference type="GO" id="GO:0046839">
    <property type="term" value="P:phospholipid dephosphorylation"/>
    <property type="evidence" value="ECO:0007669"/>
    <property type="project" value="TreeGrafter"/>
</dbReference>
<dbReference type="SUPFAM" id="SSF48317">
    <property type="entry name" value="Acid phosphatase/Vanadium-dependent haloperoxidase"/>
    <property type="match status" value="1"/>
</dbReference>
<dbReference type="SMART" id="SM00014">
    <property type="entry name" value="acidPPc"/>
    <property type="match status" value="1"/>
</dbReference>
<accession>A0A452ZS51</accession>
<proteinExistence type="inferred from homology"/>
<reference evidence="9" key="4">
    <citation type="submission" date="2019-03" db="UniProtKB">
        <authorList>
            <consortium name="EnsemblPlants"/>
        </authorList>
    </citation>
    <scope>IDENTIFICATION</scope>
</reference>
<keyword evidence="5 7" id="KW-0472">Membrane</keyword>
<keyword evidence="10" id="KW-1185">Reference proteome</keyword>
<feature type="region of interest" description="Disordered" evidence="6">
    <location>
        <begin position="1"/>
        <end position="115"/>
    </location>
</feature>
<dbReference type="GO" id="GO:0008195">
    <property type="term" value="F:phosphatidate phosphatase activity"/>
    <property type="evidence" value="ECO:0007669"/>
    <property type="project" value="TreeGrafter"/>
</dbReference>
<dbReference type="InterPro" id="IPR036938">
    <property type="entry name" value="PAP2/HPO_sf"/>
</dbReference>
<dbReference type="EnsemblPlants" id="AET1Gv20898600.11">
    <property type="protein sequence ID" value="AET1Gv20898600.11"/>
    <property type="gene ID" value="AET1Gv20898600"/>
</dbReference>
<keyword evidence="3 7" id="KW-0812">Transmembrane</keyword>
<sequence length="356" mass="39287">ALISDGKRRLARGSARRIHRIAPPARAGDQDAATGTGSGGGAHPAGGAAPVPPDPRGQDGAAAHVRLDRAAPPRRHRGRAQPHHALPPLRRRVHDGRPPLPHEAQHHPRLGRPDIRRHPADAHLRRHLCQEEECLRPAPRHTRRLLFSVLITGVLTDAIKDGVGRPRPNFYYRCFPDGVPNYKAVTRQVICHGDAKVIKEGHKSFPSGHTSWSFAGLGFLSWYLAGKIRVFDRGGHIAKLCIVILPLLFAAMVGVSRVADYWHHWQDVFAGGILGLVVASFCYLQFFPHPASKHGLWPHAFRHHNPNPETENQGTTDTHQSVPPHDLSMVQYVASMEMRTNGRALDNMEAGSGRAW</sequence>
<dbReference type="Gramene" id="AET1Gv20898600.11">
    <property type="protein sequence ID" value="AET1Gv20898600.11"/>
    <property type="gene ID" value="AET1Gv20898600"/>
</dbReference>
<feature type="compositionally biased region" description="Basic residues" evidence="6">
    <location>
        <begin position="9"/>
        <end position="20"/>
    </location>
</feature>